<dbReference type="PROSITE" id="PS50076">
    <property type="entry name" value="DNAJ_2"/>
    <property type="match status" value="1"/>
</dbReference>
<evidence type="ECO:0000256" key="1">
    <source>
        <dbReference type="ARBA" id="ARBA00022723"/>
    </source>
</evidence>
<dbReference type="AlphaFoldDB" id="A0A6C0DF06"/>
<dbReference type="Pfam" id="PF01556">
    <property type="entry name" value="DnaJ_C"/>
    <property type="match status" value="1"/>
</dbReference>
<protein>
    <recommendedName>
        <fullName evidence="8">J domain-containing protein</fullName>
    </recommendedName>
</protein>
<dbReference type="GO" id="GO:0008270">
    <property type="term" value="F:zinc ion binding"/>
    <property type="evidence" value="ECO:0007669"/>
    <property type="project" value="UniProtKB-KW"/>
</dbReference>
<dbReference type="InterPro" id="IPR001623">
    <property type="entry name" value="DnaJ_domain"/>
</dbReference>
<dbReference type="PANTHER" id="PTHR43888">
    <property type="entry name" value="DNAJ-LIKE-2, ISOFORM A-RELATED"/>
    <property type="match status" value="1"/>
</dbReference>
<organism evidence="7">
    <name type="scientific">viral metagenome</name>
    <dbReference type="NCBI Taxonomy" id="1070528"/>
    <lineage>
        <taxon>unclassified sequences</taxon>
        <taxon>metagenomes</taxon>
        <taxon>organismal metagenomes</taxon>
    </lineage>
</organism>
<dbReference type="GO" id="GO:0030544">
    <property type="term" value="F:Hsp70 protein binding"/>
    <property type="evidence" value="ECO:0007669"/>
    <property type="project" value="InterPro"/>
</dbReference>
<evidence type="ECO:0000259" key="5">
    <source>
        <dbReference type="PROSITE" id="PS50076"/>
    </source>
</evidence>
<keyword evidence="3" id="KW-0863">Zinc-finger</keyword>
<evidence type="ECO:0000259" key="6">
    <source>
        <dbReference type="PROSITE" id="PS51188"/>
    </source>
</evidence>
<keyword evidence="4" id="KW-0862">Zinc</keyword>
<dbReference type="Gene3D" id="1.10.287.110">
    <property type="entry name" value="DnaJ domain"/>
    <property type="match status" value="1"/>
</dbReference>
<sequence>MSSKSLYDILGVSKSDSCTAIKKAYFKLARVHHPDKGGNPETFKEITKASDILTDEKKRKIYDETGMTDEQMMEQQQNGFPPGFPGMPQGGFPFDFNINDLFGNMFGNPPVGPQRGQVRKGKKPAPAVQTIPITLEQFYLGHKFDITINRQSFCPHCEHTGAKSKEICRKCNGQGAVTQVIQMGPMAMHTTGPCLDCQAKGERIIEVCTPCNGTGFHAEKRNLAVHIAPGTRAEENFLFPEVCSDHPAFERPGDAQIILQEDPNDPAYKQFKRVGDRFQHLETKISITLSESLLGCVVQIDGHPGYDEGLFAQIPAGSFQNDRYVLSGFGMPMPGVLGKHGDLYIIIEVSIRPSERALFTAEGRALLVPLFQEKVRSYSCSEDSIQKDIYLQPQ</sequence>
<dbReference type="Pfam" id="PF00226">
    <property type="entry name" value="DnaJ"/>
    <property type="match status" value="1"/>
</dbReference>
<dbReference type="CDD" id="cd10719">
    <property type="entry name" value="DnaJ_zf"/>
    <property type="match status" value="1"/>
</dbReference>
<dbReference type="InterPro" id="IPR036410">
    <property type="entry name" value="HSP_DnaJ_Cys-rich_dom_sf"/>
</dbReference>
<dbReference type="InterPro" id="IPR044713">
    <property type="entry name" value="DNJA1/2-like"/>
</dbReference>
<name>A0A6C0DF06_9ZZZZ</name>
<proteinExistence type="predicted"/>
<dbReference type="SUPFAM" id="SSF49493">
    <property type="entry name" value="HSP40/DnaJ peptide-binding domain"/>
    <property type="match status" value="2"/>
</dbReference>
<dbReference type="SUPFAM" id="SSF57938">
    <property type="entry name" value="DnaJ/Hsp40 cysteine-rich domain"/>
    <property type="match status" value="1"/>
</dbReference>
<dbReference type="GO" id="GO:0006457">
    <property type="term" value="P:protein folding"/>
    <property type="evidence" value="ECO:0007669"/>
    <property type="project" value="InterPro"/>
</dbReference>
<dbReference type="PROSITE" id="PS51188">
    <property type="entry name" value="ZF_CR"/>
    <property type="match status" value="1"/>
</dbReference>
<accession>A0A6C0DF06</accession>
<dbReference type="GO" id="GO:0051082">
    <property type="term" value="F:unfolded protein binding"/>
    <property type="evidence" value="ECO:0007669"/>
    <property type="project" value="InterPro"/>
</dbReference>
<dbReference type="InterPro" id="IPR001305">
    <property type="entry name" value="HSP_DnaJ_Cys-rich_dom"/>
</dbReference>
<dbReference type="InterPro" id="IPR036869">
    <property type="entry name" value="J_dom_sf"/>
</dbReference>
<dbReference type="InterPro" id="IPR008971">
    <property type="entry name" value="HSP40/DnaJ_pept-bd"/>
</dbReference>
<dbReference type="SMART" id="SM00271">
    <property type="entry name" value="DnaJ"/>
    <property type="match status" value="1"/>
</dbReference>
<dbReference type="InterPro" id="IPR002939">
    <property type="entry name" value="DnaJ_C"/>
</dbReference>
<dbReference type="EMBL" id="MN739586">
    <property type="protein sequence ID" value="QHT14539.1"/>
    <property type="molecule type" value="Genomic_DNA"/>
</dbReference>
<dbReference type="Gene3D" id="2.10.230.10">
    <property type="entry name" value="Heat shock protein DnaJ, cysteine-rich domain"/>
    <property type="match status" value="1"/>
</dbReference>
<feature type="domain" description="CR-type" evidence="6">
    <location>
        <begin position="141"/>
        <end position="220"/>
    </location>
</feature>
<keyword evidence="2" id="KW-0677">Repeat</keyword>
<dbReference type="Gene3D" id="2.60.260.20">
    <property type="entry name" value="Urease metallochaperone UreE, N-terminal domain"/>
    <property type="match status" value="2"/>
</dbReference>
<dbReference type="Pfam" id="PF00684">
    <property type="entry name" value="DnaJ_CXXCXGXG"/>
    <property type="match status" value="1"/>
</dbReference>
<dbReference type="PRINTS" id="PR00625">
    <property type="entry name" value="JDOMAIN"/>
</dbReference>
<keyword evidence="1" id="KW-0479">Metal-binding</keyword>
<feature type="domain" description="J" evidence="5">
    <location>
        <begin position="5"/>
        <end position="66"/>
    </location>
</feature>
<evidence type="ECO:0000256" key="2">
    <source>
        <dbReference type="ARBA" id="ARBA00022737"/>
    </source>
</evidence>
<evidence type="ECO:0000256" key="3">
    <source>
        <dbReference type="ARBA" id="ARBA00022771"/>
    </source>
</evidence>
<dbReference type="CDD" id="cd06257">
    <property type="entry name" value="DnaJ"/>
    <property type="match status" value="1"/>
</dbReference>
<evidence type="ECO:0000313" key="7">
    <source>
        <dbReference type="EMBL" id="QHT14539.1"/>
    </source>
</evidence>
<reference evidence="7" key="1">
    <citation type="journal article" date="2020" name="Nature">
        <title>Giant virus diversity and host interactions through global metagenomics.</title>
        <authorList>
            <person name="Schulz F."/>
            <person name="Roux S."/>
            <person name="Paez-Espino D."/>
            <person name="Jungbluth S."/>
            <person name="Walsh D.A."/>
            <person name="Denef V.J."/>
            <person name="McMahon K.D."/>
            <person name="Konstantinidis K.T."/>
            <person name="Eloe-Fadrosh E.A."/>
            <person name="Kyrpides N.C."/>
            <person name="Woyke T."/>
        </authorList>
    </citation>
    <scope>NUCLEOTIDE SEQUENCE</scope>
    <source>
        <strain evidence="7">GVMAG-M-3300023174-141</strain>
    </source>
</reference>
<dbReference type="SUPFAM" id="SSF46565">
    <property type="entry name" value="Chaperone J-domain"/>
    <property type="match status" value="1"/>
</dbReference>
<evidence type="ECO:0008006" key="8">
    <source>
        <dbReference type="Google" id="ProtNLM"/>
    </source>
</evidence>
<evidence type="ECO:0000256" key="4">
    <source>
        <dbReference type="ARBA" id="ARBA00022833"/>
    </source>
</evidence>